<proteinExistence type="predicted"/>
<organism evidence="2 3">
    <name type="scientific">Pleomassaria siparia CBS 279.74</name>
    <dbReference type="NCBI Taxonomy" id="1314801"/>
    <lineage>
        <taxon>Eukaryota</taxon>
        <taxon>Fungi</taxon>
        <taxon>Dikarya</taxon>
        <taxon>Ascomycota</taxon>
        <taxon>Pezizomycotina</taxon>
        <taxon>Dothideomycetes</taxon>
        <taxon>Pleosporomycetidae</taxon>
        <taxon>Pleosporales</taxon>
        <taxon>Pleomassariaceae</taxon>
        <taxon>Pleomassaria</taxon>
    </lineage>
</organism>
<evidence type="ECO:0000313" key="2">
    <source>
        <dbReference type="EMBL" id="KAF2707727.1"/>
    </source>
</evidence>
<feature type="compositionally biased region" description="Basic residues" evidence="1">
    <location>
        <begin position="17"/>
        <end position="38"/>
    </location>
</feature>
<evidence type="ECO:0000256" key="1">
    <source>
        <dbReference type="SAM" id="MobiDB-lite"/>
    </source>
</evidence>
<feature type="compositionally biased region" description="Basic and acidic residues" evidence="1">
    <location>
        <begin position="1"/>
        <end position="16"/>
    </location>
</feature>
<evidence type="ECO:0000313" key="3">
    <source>
        <dbReference type="Proteomes" id="UP000799428"/>
    </source>
</evidence>
<feature type="region of interest" description="Disordered" evidence="1">
    <location>
        <begin position="1"/>
        <end position="53"/>
    </location>
</feature>
<dbReference type="AlphaFoldDB" id="A0A6G1K5S8"/>
<accession>A0A6G1K5S8</accession>
<dbReference type="Proteomes" id="UP000799428">
    <property type="component" value="Unassembled WGS sequence"/>
</dbReference>
<protein>
    <submittedName>
        <fullName evidence="2">Uncharacterized protein</fullName>
    </submittedName>
</protein>
<sequence>MGRLDGDGEERRERHLSALKKKKKKKKKKTKRKDYKKRRSDDKGNEGQAVWVDDRGSRVEGGRGVQWLCSSISTAITMAITIAPGFS</sequence>
<dbReference type="EMBL" id="MU005773">
    <property type="protein sequence ID" value="KAF2707727.1"/>
    <property type="molecule type" value="Genomic_DNA"/>
</dbReference>
<gene>
    <name evidence="2" type="ORF">K504DRAFT_503952</name>
</gene>
<keyword evidence="3" id="KW-1185">Reference proteome</keyword>
<reference evidence="2" key="1">
    <citation type="journal article" date="2020" name="Stud. Mycol.">
        <title>101 Dothideomycetes genomes: a test case for predicting lifestyles and emergence of pathogens.</title>
        <authorList>
            <person name="Haridas S."/>
            <person name="Albert R."/>
            <person name="Binder M."/>
            <person name="Bloem J."/>
            <person name="Labutti K."/>
            <person name="Salamov A."/>
            <person name="Andreopoulos B."/>
            <person name="Baker S."/>
            <person name="Barry K."/>
            <person name="Bills G."/>
            <person name="Bluhm B."/>
            <person name="Cannon C."/>
            <person name="Castanera R."/>
            <person name="Culley D."/>
            <person name="Daum C."/>
            <person name="Ezra D."/>
            <person name="Gonzalez J."/>
            <person name="Henrissat B."/>
            <person name="Kuo A."/>
            <person name="Liang C."/>
            <person name="Lipzen A."/>
            <person name="Lutzoni F."/>
            <person name="Magnuson J."/>
            <person name="Mondo S."/>
            <person name="Nolan M."/>
            <person name="Ohm R."/>
            <person name="Pangilinan J."/>
            <person name="Park H.-J."/>
            <person name="Ramirez L."/>
            <person name="Alfaro M."/>
            <person name="Sun H."/>
            <person name="Tritt A."/>
            <person name="Yoshinaga Y."/>
            <person name="Zwiers L.-H."/>
            <person name="Turgeon B."/>
            <person name="Goodwin S."/>
            <person name="Spatafora J."/>
            <person name="Crous P."/>
            <person name="Grigoriev I."/>
        </authorList>
    </citation>
    <scope>NUCLEOTIDE SEQUENCE</scope>
    <source>
        <strain evidence="2">CBS 279.74</strain>
    </source>
</reference>
<name>A0A6G1K5S8_9PLEO</name>